<dbReference type="InterPro" id="IPR000014">
    <property type="entry name" value="PAS"/>
</dbReference>
<feature type="region of interest" description="Disordered" evidence="1">
    <location>
        <begin position="1"/>
        <end position="20"/>
    </location>
</feature>
<dbReference type="PROSITE" id="PS50113">
    <property type="entry name" value="PAC"/>
    <property type="match status" value="1"/>
</dbReference>
<dbReference type="InterPro" id="IPR000700">
    <property type="entry name" value="PAS-assoc_C"/>
</dbReference>
<evidence type="ECO:0000259" key="3">
    <source>
        <dbReference type="PROSITE" id="PS50113"/>
    </source>
</evidence>
<protein>
    <recommendedName>
        <fullName evidence="6">PAC domain-containing protein</fullName>
    </recommendedName>
</protein>
<dbReference type="Pfam" id="PF08448">
    <property type="entry name" value="PAS_4"/>
    <property type="match status" value="1"/>
</dbReference>
<feature type="domain" description="PAC" evidence="3">
    <location>
        <begin position="102"/>
        <end position="155"/>
    </location>
</feature>
<dbReference type="PROSITE" id="PS50112">
    <property type="entry name" value="PAS"/>
    <property type="match status" value="1"/>
</dbReference>
<dbReference type="InterPro" id="IPR035965">
    <property type="entry name" value="PAS-like_dom_sf"/>
</dbReference>
<dbReference type="Proteomes" id="UP000070284">
    <property type="component" value="Unassembled WGS sequence"/>
</dbReference>
<evidence type="ECO:0000256" key="1">
    <source>
        <dbReference type="SAM" id="MobiDB-lite"/>
    </source>
</evidence>
<dbReference type="NCBIfam" id="TIGR00229">
    <property type="entry name" value="sensory_box"/>
    <property type="match status" value="1"/>
</dbReference>
<keyword evidence="5" id="KW-1185">Reference proteome</keyword>
<evidence type="ECO:0000313" key="4">
    <source>
        <dbReference type="EMBL" id="KXA95146.1"/>
    </source>
</evidence>
<comment type="caution">
    <text evidence="4">The sequence shown here is derived from an EMBL/GenBank/DDBJ whole genome shotgun (WGS) entry which is preliminary data.</text>
</comment>
<gene>
    <name evidence="4" type="ORF">AKJ65_02475</name>
</gene>
<evidence type="ECO:0008006" key="6">
    <source>
        <dbReference type="Google" id="ProtNLM"/>
    </source>
</evidence>
<dbReference type="InterPro" id="IPR013656">
    <property type="entry name" value="PAS_4"/>
</dbReference>
<sequence>MTGNKEDSDKETPFNEKESQLRVKAIENSIPSFVINSDHEIVVWNKAMEKVSALSKDEMIGTGDPWKAFYPEKRDVLADIVVESGNPHEVYEHVEKSDAVPNGYSARGEVTLKGEKAHILFTAAPLHDSKGEIIGAVENIQDITEIEEMEEKAAKAWRMMRGV</sequence>
<dbReference type="EMBL" id="LHXO01000024">
    <property type="protein sequence ID" value="KXA95146.1"/>
    <property type="molecule type" value="Genomic_DNA"/>
</dbReference>
<reference evidence="4 5" key="1">
    <citation type="journal article" date="2016" name="Sci. Rep.">
        <title>Metabolic traits of an uncultured archaeal lineage -MSBL1- from brine pools of the Red Sea.</title>
        <authorList>
            <person name="Mwirichia R."/>
            <person name="Alam I."/>
            <person name="Rashid M."/>
            <person name="Vinu M."/>
            <person name="Ba-Alawi W."/>
            <person name="Anthony Kamau A."/>
            <person name="Kamanda Ngugi D."/>
            <person name="Goker M."/>
            <person name="Klenk H.P."/>
            <person name="Bajic V."/>
            <person name="Stingl U."/>
        </authorList>
    </citation>
    <scope>NUCLEOTIDE SEQUENCE [LARGE SCALE GENOMIC DNA]</scope>
    <source>
        <strain evidence="4">SCGC-AAA259E19</strain>
    </source>
</reference>
<evidence type="ECO:0000259" key="2">
    <source>
        <dbReference type="PROSITE" id="PS50112"/>
    </source>
</evidence>
<dbReference type="SUPFAM" id="SSF55785">
    <property type="entry name" value="PYP-like sensor domain (PAS domain)"/>
    <property type="match status" value="1"/>
</dbReference>
<proteinExistence type="predicted"/>
<dbReference type="CDD" id="cd00130">
    <property type="entry name" value="PAS"/>
    <property type="match status" value="1"/>
</dbReference>
<accession>A0A133UM06</accession>
<dbReference type="Gene3D" id="3.30.450.20">
    <property type="entry name" value="PAS domain"/>
    <property type="match status" value="1"/>
</dbReference>
<organism evidence="4 5">
    <name type="scientific">candidate division MSBL1 archaeon SCGC-AAA259E19</name>
    <dbReference type="NCBI Taxonomy" id="1698264"/>
    <lineage>
        <taxon>Archaea</taxon>
        <taxon>Methanobacteriati</taxon>
        <taxon>Methanobacteriota</taxon>
        <taxon>candidate division MSBL1</taxon>
    </lineage>
</organism>
<dbReference type="AlphaFoldDB" id="A0A133UM06"/>
<feature type="domain" description="PAS" evidence="2">
    <location>
        <begin position="33"/>
        <end position="81"/>
    </location>
</feature>
<name>A0A133UM06_9EURY</name>
<evidence type="ECO:0000313" key="5">
    <source>
        <dbReference type="Proteomes" id="UP000070284"/>
    </source>
</evidence>